<comment type="caution">
    <text evidence="1">The sequence shown here is derived from an EMBL/GenBank/DDBJ whole genome shotgun (WGS) entry which is preliminary data.</text>
</comment>
<evidence type="ECO:0000313" key="2">
    <source>
        <dbReference type="Proteomes" id="UP000195305"/>
    </source>
</evidence>
<sequence>MNHIKLVLVDIDGTLLNDNGIVTPKTIAAIKKLKEKHILFGIATGRTPYAVKHLIKDWKIDEYVDIIMGFNGGCYFDMRTQNMFSCYLLDGKYIPMIFNEFKEFHFNAGIYDQESFHVLKEDDFAKNIAIKNKLPLVVDGLKPYYHKQIEKMIFMAEKEEIQKISQHYQMNSHSHYRGVQSTAILFEFLNPELSKSKGIQKLCQDLHLPLDSILTFGDELNDYEMIKDYIGVAMGNANPQIKEVAKYITTSNNEDGIAQFLISQQII</sequence>
<dbReference type="PROSITE" id="PS01228">
    <property type="entry name" value="COF_1"/>
    <property type="match status" value="1"/>
</dbReference>
<reference evidence="1 2" key="1">
    <citation type="journal article" date="2018" name="BMC Genomics">
        <title>Whole genome sequencing and function prediction of 133 gut anaerobes isolated from chicken caecum in pure cultures.</title>
        <authorList>
            <person name="Medvecky M."/>
            <person name="Cejkova D."/>
            <person name="Polansky O."/>
            <person name="Karasova D."/>
            <person name="Kubasova T."/>
            <person name="Cizek A."/>
            <person name="Rychlik I."/>
        </authorList>
    </citation>
    <scope>NUCLEOTIDE SEQUENCE [LARGE SCALE GENOMIC DNA]</scope>
    <source>
        <strain evidence="1 2">An13</strain>
    </source>
</reference>
<dbReference type="EMBL" id="NFLJ01000004">
    <property type="protein sequence ID" value="OUQ36051.1"/>
    <property type="molecule type" value="Genomic_DNA"/>
</dbReference>
<dbReference type="InterPro" id="IPR023214">
    <property type="entry name" value="HAD_sf"/>
</dbReference>
<dbReference type="SFLD" id="SFLDS00003">
    <property type="entry name" value="Haloacid_Dehalogenase"/>
    <property type="match status" value="1"/>
</dbReference>
<dbReference type="SUPFAM" id="SSF56784">
    <property type="entry name" value="HAD-like"/>
    <property type="match status" value="1"/>
</dbReference>
<dbReference type="AlphaFoldDB" id="A0A1Y4T479"/>
<dbReference type="CDD" id="cd07516">
    <property type="entry name" value="HAD_Pase"/>
    <property type="match status" value="1"/>
</dbReference>
<dbReference type="PANTHER" id="PTHR10000">
    <property type="entry name" value="PHOSPHOSERINE PHOSPHATASE"/>
    <property type="match status" value="1"/>
</dbReference>
<dbReference type="PANTHER" id="PTHR10000:SF8">
    <property type="entry name" value="HAD SUPERFAMILY HYDROLASE-LIKE, TYPE 3"/>
    <property type="match status" value="1"/>
</dbReference>
<name>A0A1Y4T479_9FIRM</name>
<protein>
    <recommendedName>
        <fullName evidence="3">Hydrolase</fullName>
    </recommendedName>
</protein>
<proteinExistence type="predicted"/>
<dbReference type="Pfam" id="PF08282">
    <property type="entry name" value="Hydrolase_3"/>
    <property type="match status" value="1"/>
</dbReference>
<dbReference type="NCBIfam" id="TIGR00099">
    <property type="entry name" value="Cof-subfamily"/>
    <property type="match status" value="1"/>
</dbReference>
<dbReference type="GO" id="GO:0000287">
    <property type="term" value="F:magnesium ion binding"/>
    <property type="evidence" value="ECO:0007669"/>
    <property type="project" value="TreeGrafter"/>
</dbReference>
<dbReference type="InterPro" id="IPR006379">
    <property type="entry name" value="HAD-SF_hydro_IIB"/>
</dbReference>
<dbReference type="RefSeq" id="WP_087357107.1">
    <property type="nucleotide sequence ID" value="NZ_NFLJ01000004.1"/>
</dbReference>
<dbReference type="SFLD" id="SFLDG01140">
    <property type="entry name" value="C2.B:_Phosphomannomutase_and_P"/>
    <property type="match status" value="1"/>
</dbReference>
<dbReference type="InterPro" id="IPR036412">
    <property type="entry name" value="HAD-like_sf"/>
</dbReference>
<gene>
    <name evidence="1" type="ORF">B5E75_01905</name>
</gene>
<dbReference type="GO" id="GO:0005829">
    <property type="term" value="C:cytosol"/>
    <property type="evidence" value="ECO:0007669"/>
    <property type="project" value="TreeGrafter"/>
</dbReference>
<dbReference type="GO" id="GO:0016791">
    <property type="term" value="F:phosphatase activity"/>
    <property type="evidence" value="ECO:0007669"/>
    <property type="project" value="TreeGrafter"/>
</dbReference>
<dbReference type="OrthoDB" id="9781413at2"/>
<dbReference type="Gene3D" id="3.30.1240.10">
    <property type="match status" value="1"/>
</dbReference>
<keyword evidence="2" id="KW-1185">Reference proteome</keyword>
<evidence type="ECO:0000313" key="1">
    <source>
        <dbReference type="EMBL" id="OUQ36051.1"/>
    </source>
</evidence>
<dbReference type="InterPro" id="IPR000150">
    <property type="entry name" value="Cof"/>
</dbReference>
<accession>A0A1Y4T479</accession>
<organism evidence="1 2">
    <name type="scientific">Massilimicrobiota timonensis</name>
    <dbReference type="NCBI Taxonomy" id="1776392"/>
    <lineage>
        <taxon>Bacteria</taxon>
        <taxon>Bacillati</taxon>
        <taxon>Bacillota</taxon>
        <taxon>Erysipelotrichia</taxon>
        <taxon>Erysipelotrichales</taxon>
        <taxon>Erysipelotrichaceae</taxon>
        <taxon>Massilimicrobiota</taxon>
    </lineage>
</organism>
<evidence type="ECO:0008006" key="3">
    <source>
        <dbReference type="Google" id="ProtNLM"/>
    </source>
</evidence>
<dbReference type="Gene3D" id="3.40.50.1000">
    <property type="entry name" value="HAD superfamily/HAD-like"/>
    <property type="match status" value="1"/>
</dbReference>
<dbReference type="Proteomes" id="UP000195305">
    <property type="component" value="Unassembled WGS sequence"/>
</dbReference>
<dbReference type="NCBIfam" id="TIGR01484">
    <property type="entry name" value="HAD-SF-IIB"/>
    <property type="match status" value="1"/>
</dbReference>